<feature type="compositionally biased region" description="Basic and acidic residues" evidence="1">
    <location>
        <begin position="25"/>
        <end position="48"/>
    </location>
</feature>
<gene>
    <name evidence="2" type="ORF">H9Q78_02850</name>
</gene>
<feature type="region of interest" description="Disordered" evidence="1">
    <location>
        <begin position="19"/>
        <end position="61"/>
    </location>
</feature>
<dbReference type="KEGG" id="qdo:H9Q78_02850"/>
<dbReference type="AlphaFoldDB" id="A0A7G9G5N4"/>
<sequence>MHEGKHGILDGVEDMDELYGVGHGHSHDHEFRHGPHDGQCCEKKEQKPKGMLGKLFGKKEP</sequence>
<dbReference type="EMBL" id="CP060634">
    <property type="protein sequence ID" value="QNM06116.1"/>
    <property type="molecule type" value="Genomic_DNA"/>
</dbReference>
<accession>A0A7G9G5N4</accession>
<evidence type="ECO:0000313" key="3">
    <source>
        <dbReference type="Proteomes" id="UP000515823"/>
    </source>
</evidence>
<dbReference type="RefSeq" id="WP_249303497.1">
    <property type="nucleotide sequence ID" value="NZ_CP060634.1"/>
</dbReference>
<organism evidence="2 3">
    <name type="scientific">Qiania dongpingensis</name>
    <dbReference type="NCBI Taxonomy" id="2763669"/>
    <lineage>
        <taxon>Bacteria</taxon>
        <taxon>Bacillati</taxon>
        <taxon>Bacillota</taxon>
        <taxon>Clostridia</taxon>
        <taxon>Lachnospirales</taxon>
        <taxon>Lachnospiraceae</taxon>
        <taxon>Qiania</taxon>
    </lineage>
</organism>
<protein>
    <submittedName>
        <fullName evidence="2">Uncharacterized protein</fullName>
    </submittedName>
</protein>
<name>A0A7G9G5N4_9FIRM</name>
<evidence type="ECO:0000313" key="2">
    <source>
        <dbReference type="EMBL" id="QNM06116.1"/>
    </source>
</evidence>
<keyword evidence="3" id="KW-1185">Reference proteome</keyword>
<evidence type="ECO:0000256" key="1">
    <source>
        <dbReference type="SAM" id="MobiDB-lite"/>
    </source>
</evidence>
<dbReference type="Proteomes" id="UP000515823">
    <property type="component" value="Chromosome"/>
</dbReference>
<reference evidence="2 3" key="1">
    <citation type="submission" date="2020-08" db="EMBL/GenBank/DDBJ databases">
        <authorList>
            <person name="Liu C."/>
            <person name="Sun Q."/>
        </authorList>
    </citation>
    <scope>NUCLEOTIDE SEQUENCE [LARGE SCALE GENOMIC DNA]</scope>
    <source>
        <strain evidence="2 3">NSJ-38</strain>
    </source>
</reference>
<proteinExistence type="predicted"/>